<accession>A0ABQ1FC52</accession>
<dbReference type="Proteomes" id="UP000615455">
    <property type="component" value="Unassembled WGS sequence"/>
</dbReference>
<dbReference type="Pfam" id="PF00395">
    <property type="entry name" value="SLH"/>
    <property type="match status" value="3"/>
</dbReference>
<keyword evidence="3" id="KW-1185">Reference proteome</keyword>
<name>A0ABQ1FC52_9BACL</name>
<organism evidence="2 3">
    <name type="scientific">Paenibacillus marchantiophytorum</name>
    <dbReference type="NCBI Taxonomy" id="1619310"/>
    <lineage>
        <taxon>Bacteria</taxon>
        <taxon>Bacillati</taxon>
        <taxon>Bacillota</taxon>
        <taxon>Bacilli</taxon>
        <taxon>Bacillales</taxon>
        <taxon>Paenibacillaceae</taxon>
        <taxon>Paenibacillus</taxon>
    </lineage>
</organism>
<gene>
    <name evidence="2" type="ORF">GCM10008018_59510</name>
</gene>
<evidence type="ECO:0000313" key="3">
    <source>
        <dbReference type="Proteomes" id="UP000615455"/>
    </source>
</evidence>
<dbReference type="EMBL" id="BMHE01000048">
    <property type="protein sequence ID" value="GGA05608.1"/>
    <property type="molecule type" value="Genomic_DNA"/>
</dbReference>
<protein>
    <recommendedName>
        <fullName evidence="1">SLH domain-containing protein</fullName>
    </recommendedName>
</protein>
<dbReference type="InterPro" id="IPR001119">
    <property type="entry name" value="SLH_dom"/>
</dbReference>
<feature type="domain" description="SLH" evidence="1">
    <location>
        <begin position="35"/>
        <end position="98"/>
    </location>
</feature>
<dbReference type="RefSeq" id="WP_189018759.1">
    <property type="nucleotide sequence ID" value="NZ_BMHE01000048.1"/>
</dbReference>
<dbReference type="PROSITE" id="PS51272">
    <property type="entry name" value="SLH"/>
    <property type="match status" value="2"/>
</dbReference>
<dbReference type="PANTHER" id="PTHR43308:SF1">
    <property type="entry name" value="OUTER MEMBRANE PROTEIN ALPHA"/>
    <property type="match status" value="1"/>
</dbReference>
<feature type="domain" description="SLH" evidence="1">
    <location>
        <begin position="101"/>
        <end position="158"/>
    </location>
</feature>
<reference evidence="3" key="1">
    <citation type="journal article" date="2019" name="Int. J. Syst. Evol. Microbiol.">
        <title>The Global Catalogue of Microorganisms (GCM) 10K type strain sequencing project: providing services to taxonomists for standard genome sequencing and annotation.</title>
        <authorList>
            <consortium name="The Broad Institute Genomics Platform"/>
            <consortium name="The Broad Institute Genome Sequencing Center for Infectious Disease"/>
            <person name="Wu L."/>
            <person name="Ma J."/>
        </authorList>
    </citation>
    <scope>NUCLEOTIDE SEQUENCE [LARGE SCALE GENOMIC DNA]</scope>
    <source>
        <strain evidence="3">CGMCC 1.15043</strain>
    </source>
</reference>
<sequence length="158" mass="16990">MSGVGEGRYSPNGNVTRAQFIQMLTGALEVGDDKAVATFADVSAGAWYYKAITAAQSLGIVNGREDGSFGINDPISRQDKATMLYRAVKAINIVLPNKEAAAAFKDQETIATYATDAVATMQQEGIMNGFDIGTFALEEYATRAQAAVMVYRLFKLRS</sequence>
<dbReference type="PANTHER" id="PTHR43308">
    <property type="entry name" value="OUTER MEMBRANE PROTEIN ALPHA-RELATED"/>
    <property type="match status" value="1"/>
</dbReference>
<evidence type="ECO:0000259" key="1">
    <source>
        <dbReference type="PROSITE" id="PS51272"/>
    </source>
</evidence>
<proteinExistence type="predicted"/>
<evidence type="ECO:0000313" key="2">
    <source>
        <dbReference type="EMBL" id="GGA05608.1"/>
    </source>
</evidence>
<comment type="caution">
    <text evidence="2">The sequence shown here is derived from an EMBL/GenBank/DDBJ whole genome shotgun (WGS) entry which is preliminary data.</text>
</comment>
<dbReference type="InterPro" id="IPR051465">
    <property type="entry name" value="Cell_Envelope_Struct_Comp"/>
</dbReference>